<comment type="similarity">
    <text evidence="2">Belongs to the chromate ion transporter (CHR) (TC 2.A.51) family.</text>
</comment>
<dbReference type="Pfam" id="PF02417">
    <property type="entry name" value="Chromate_transp"/>
    <property type="match status" value="1"/>
</dbReference>
<dbReference type="PANTHER" id="PTHR43663:SF2">
    <property type="entry name" value="CHROMATE TRANSPORT PROTEIN-RELATED"/>
    <property type="match status" value="1"/>
</dbReference>
<keyword evidence="9" id="KW-1185">Reference proteome</keyword>
<feature type="transmembrane region" description="Helical" evidence="7">
    <location>
        <begin position="12"/>
        <end position="31"/>
    </location>
</feature>
<dbReference type="PANTHER" id="PTHR43663">
    <property type="entry name" value="CHROMATE TRANSPORT PROTEIN-RELATED"/>
    <property type="match status" value="1"/>
</dbReference>
<evidence type="ECO:0000256" key="4">
    <source>
        <dbReference type="ARBA" id="ARBA00022692"/>
    </source>
</evidence>
<keyword evidence="5 7" id="KW-1133">Transmembrane helix</keyword>
<dbReference type="EMBL" id="JADKNH010000006">
    <property type="protein sequence ID" value="MBF4693677.1"/>
    <property type="molecule type" value="Genomic_DNA"/>
</dbReference>
<comment type="subcellular location">
    <subcellularLocation>
        <location evidence="1">Cell membrane</location>
        <topology evidence="1">Multi-pass membrane protein</topology>
    </subcellularLocation>
</comment>
<evidence type="ECO:0000256" key="3">
    <source>
        <dbReference type="ARBA" id="ARBA00022475"/>
    </source>
</evidence>
<dbReference type="InterPro" id="IPR052518">
    <property type="entry name" value="CHR_Transporter"/>
</dbReference>
<keyword evidence="4 7" id="KW-0812">Transmembrane</keyword>
<keyword evidence="6 7" id="KW-0472">Membrane</keyword>
<evidence type="ECO:0000256" key="7">
    <source>
        <dbReference type="SAM" id="Phobius"/>
    </source>
</evidence>
<feature type="transmembrane region" description="Helical" evidence="7">
    <location>
        <begin position="142"/>
        <end position="175"/>
    </location>
</feature>
<evidence type="ECO:0000256" key="1">
    <source>
        <dbReference type="ARBA" id="ARBA00004651"/>
    </source>
</evidence>
<sequence length="180" mass="19516">MELKKWQQLYVAFFKVGLLTIGGGYAMLPIIEREIVMDKKWLTMDEILESYSVAQSLPGVIASNTAVFVGYKLAGVGGAIACALGVITPSILIILGVAAVFKQLESLEIVQNAFKGIRIVVLALLCHSMVRMVKTSIKDYMAFLIALSGFVFVMFYNGSPIITIVIAGIVGAFVYKGKVK</sequence>
<gene>
    <name evidence="8" type="ORF">ISU02_11115</name>
</gene>
<evidence type="ECO:0000313" key="9">
    <source>
        <dbReference type="Proteomes" id="UP000614200"/>
    </source>
</evidence>
<dbReference type="Proteomes" id="UP000614200">
    <property type="component" value="Unassembled WGS sequence"/>
</dbReference>
<comment type="caution">
    <text evidence="8">The sequence shown here is derived from an EMBL/GenBank/DDBJ whole genome shotgun (WGS) entry which is preliminary data.</text>
</comment>
<feature type="transmembrane region" description="Helical" evidence="7">
    <location>
        <begin position="78"/>
        <end position="101"/>
    </location>
</feature>
<evidence type="ECO:0000256" key="5">
    <source>
        <dbReference type="ARBA" id="ARBA00022989"/>
    </source>
</evidence>
<feature type="transmembrane region" description="Helical" evidence="7">
    <location>
        <begin position="113"/>
        <end position="130"/>
    </location>
</feature>
<protein>
    <submittedName>
        <fullName evidence="8">Chromate transporter</fullName>
    </submittedName>
</protein>
<evidence type="ECO:0000256" key="2">
    <source>
        <dbReference type="ARBA" id="ARBA00005262"/>
    </source>
</evidence>
<organism evidence="8 9">
    <name type="scientific">Fusibacter ferrireducens</name>
    <dbReference type="NCBI Taxonomy" id="2785058"/>
    <lineage>
        <taxon>Bacteria</taxon>
        <taxon>Bacillati</taxon>
        <taxon>Bacillota</taxon>
        <taxon>Clostridia</taxon>
        <taxon>Eubacteriales</taxon>
        <taxon>Eubacteriales Family XII. Incertae Sedis</taxon>
        <taxon>Fusibacter</taxon>
    </lineage>
</organism>
<keyword evidence="3" id="KW-1003">Cell membrane</keyword>
<dbReference type="InterPro" id="IPR003370">
    <property type="entry name" value="Chromate_transpt"/>
</dbReference>
<name>A0ABR9ZTA6_9FIRM</name>
<accession>A0ABR9ZTA6</accession>
<evidence type="ECO:0000256" key="6">
    <source>
        <dbReference type="ARBA" id="ARBA00023136"/>
    </source>
</evidence>
<reference evidence="8 9" key="1">
    <citation type="submission" date="2020-11" db="EMBL/GenBank/DDBJ databases">
        <title>Fusibacter basophilias sp. nov.</title>
        <authorList>
            <person name="Qiu D."/>
        </authorList>
    </citation>
    <scope>NUCLEOTIDE SEQUENCE [LARGE SCALE GENOMIC DNA]</scope>
    <source>
        <strain evidence="8 9">Q10-2</strain>
    </source>
</reference>
<proteinExistence type="inferred from homology"/>
<evidence type="ECO:0000313" key="8">
    <source>
        <dbReference type="EMBL" id="MBF4693677.1"/>
    </source>
</evidence>
<dbReference type="RefSeq" id="WP_194701919.1">
    <property type="nucleotide sequence ID" value="NZ_JADKNH010000006.1"/>
</dbReference>